<keyword evidence="1" id="KW-1133">Transmembrane helix</keyword>
<evidence type="ECO:0000256" key="1">
    <source>
        <dbReference type="SAM" id="Phobius"/>
    </source>
</evidence>
<feature type="transmembrane region" description="Helical" evidence="1">
    <location>
        <begin position="165"/>
        <end position="187"/>
    </location>
</feature>
<feature type="transmembrane region" description="Helical" evidence="1">
    <location>
        <begin position="122"/>
        <end position="144"/>
    </location>
</feature>
<feature type="transmembrane region" description="Helical" evidence="1">
    <location>
        <begin position="35"/>
        <end position="55"/>
    </location>
</feature>
<sequence length="295" mass="33678">MYAQAAEVDAIYDLQLIKIRYLWKRPSRKITFRHTVFLVNKFVPLISVLIFALPLLLPTSYFKSCAVYIIITQLSFSAKIFMSTREATLCLLVIFRILSRLCSVILTIRLCVAWKHNRVVVVLAYLNLGTLTTVSLLIFAISYIRNKRVVYGEPVSLSHCLEVESLNWVPLPLLVATESVSILLLGYRRYKDTRGGSNLLVCTLYRALVDDGLLYYSYSIILALVDSVLFFYLKNRVIALGIAALDTDLHSITTMYICIHLRYVDDKERMKREKITSDSEEIQFADNISHDSGAV</sequence>
<keyword evidence="1" id="KW-0472">Membrane</keyword>
<protein>
    <submittedName>
        <fullName evidence="2">Uncharacterized protein</fullName>
    </submittedName>
</protein>
<keyword evidence="1" id="KW-0812">Transmembrane</keyword>
<gene>
    <name evidence="2" type="ORF">PNOK_0655200</name>
</gene>
<comment type="caution">
    <text evidence="2">The sequence shown here is derived from an EMBL/GenBank/DDBJ whole genome shotgun (WGS) entry which is preliminary data.</text>
</comment>
<keyword evidence="3" id="KW-1185">Reference proteome</keyword>
<dbReference type="EMBL" id="NBII01000006">
    <property type="protein sequence ID" value="PAV18066.1"/>
    <property type="molecule type" value="Genomic_DNA"/>
</dbReference>
<dbReference type="InParanoid" id="A0A286UEN4"/>
<feature type="transmembrane region" description="Helical" evidence="1">
    <location>
        <begin position="213"/>
        <end position="233"/>
    </location>
</feature>
<dbReference type="Proteomes" id="UP000217199">
    <property type="component" value="Unassembled WGS sequence"/>
</dbReference>
<accession>A0A286UEN4</accession>
<dbReference type="AlphaFoldDB" id="A0A286UEN4"/>
<reference evidence="2 3" key="1">
    <citation type="journal article" date="2017" name="Mol. Ecol.">
        <title>Comparative and population genomic landscape of Phellinus noxius: A hypervariable fungus causing root rot in trees.</title>
        <authorList>
            <person name="Chung C.L."/>
            <person name="Lee T.J."/>
            <person name="Akiba M."/>
            <person name="Lee H.H."/>
            <person name="Kuo T.H."/>
            <person name="Liu D."/>
            <person name="Ke H.M."/>
            <person name="Yokoi T."/>
            <person name="Roa M.B."/>
            <person name="Lu M.J."/>
            <person name="Chang Y.Y."/>
            <person name="Ann P.J."/>
            <person name="Tsai J.N."/>
            <person name="Chen C.Y."/>
            <person name="Tzean S.S."/>
            <person name="Ota Y."/>
            <person name="Hattori T."/>
            <person name="Sahashi N."/>
            <person name="Liou R.F."/>
            <person name="Kikuchi T."/>
            <person name="Tsai I.J."/>
        </authorList>
    </citation>
    <scope>NUCLEOTIDE SEQUENCE [LARGE SCALE GENOMIC DNA]</scope>
    <source>
        <strain evidence="2 3">FFPRI411160</strain>
    </source>
</reference>
<proteinExistence type="predicted"/>
<evidence type="ECO:0000313" key="2">
    <source>
        <dbReference type="EMBL" id="PAV18066.1"/>
    </source>
</evidence>
<organism evidence="2 3">
    <name type="scientific">Pyrrhoderma noxium</name>
    <dbReference type="NCBI Taxonomy" id="2282107"/>
    <lineage>
        <taxon>Eukaryota</taxon>
        <taxon>Fungi</taxon>
        <taxon>Dikarya</taxon>
        <taxon>Basidiomycota</taxon>
        <taxon>Agaricomycotina</taxon>
        <taxon>Agaricomycetes</taxon>
        <taxon>Hymenochaetales</taxon>
        <taxon>Hymenochaetaceae</taxon>
        <taxon>Pyrrhoderma</taxon>
    </lineage>
</organism>
<dbReference type="OrthoDB" id="3350812at2759"/>
<feature type="transmembrane region" description="Helical" evidence="1">
    <location>
        <begin position="89"/>
        <end position="110"/>
    </location>
</feature>
<name>A0A286UEN4_9AGAM</name>
<evidence type="ECO:0000313" key="3">
    <source>
        <dbReference type="Proteomes" id="UP000217199"/>
    </source>
</evidence>